<dbReference type="SUPFAM" id="SSF52058">
    <property type="entry name" value="L domain-like"/>
    <property type="match status" value="1"/>
</dbReference>
<dbReference type="AlphaFoldDB" id="A0A4U6TU78"/>
<protein>
    <recommendedName>
        <fullName evidence="10">Leucine-rich repeat-containing N-terminal plant-type domain-containing protein</fullName>
    </recommendedName>
</protein>
<keyword evidence="9" id="KW-1185">Reference proteome</keyword>
<dbReference type="Gramene" id="TKW01227">
    <property type="protein sequence ID" value="TKW01227"/>
    <property type="gene ID" value="SEVIR_8G166600v2"/>
</dbReference>
<keyword evidence="6" id="KW-0325">Glycoprotein</keyword>
<evidence type="ECO:0000256" key="1">
    <source>
        <dbReference type="ARBA" id="ARBA00004479"/>
    </source>
</evidence>
<evidence type="ECO:0000256" key="6">
    <source>
        <dbReference type="ARBA" id="ARBA00023180"/>
    </source>
</evidence>
<keyword evidence="5 7" id="KW-0472">Membrane</keyword>
<comment type="subcellular location">
    <subcellularLocation>
        <location evidence="1">Membrane</location>
        <topology evidence="1">Single-pass type I membrane protein</topology>
    </subcellularLocation>
</comment>
<proteinExistence type="predicted"/>
<dbReference type="InterPro" id="IPR032675">
    <property type="entry name" value="LRR_dom_sf"/>
</dbReference>
<dbReference type="PANTHER" id="PTHR48063:SF40">
    <property type="entry name" value="LEUCINE-RICH REPEAT-CONTAINING N-TERMINAL PLANT-TYPE DOMAIN-CONTAINING PROTEIN"/>
    <property type="match status" value="1"/>
</dbReference>
<gene>
    <name evidence="8" type="ORF">SEVIR_8G166600v2</name>
</gene>
<keyword evidence="2 7" id="KW-0812">Transmembrane</keyword>
<evidence type="ECO:0000256" key="7">
    <source>
        <dbReference type="SAM" id="Phobius"/>
    </source>
</evidence>
<evidence type="ECO:0000313" key="9">
    <source>
        <dbReference type="Proteomes" id="UP000298652"/>
    </source>
</evidence>
<dbReference type="Proteomes" id="UP000298652">
    <property type="component" value="Chromosome 8"/>
</dbReference>
<evidence type="ECO:0008006" key="10">
    <source>
        <dbReference type="Google" id="ProtNLM"/>
    </source>
</evidence>
<evidence type="ECO:0000256" key="3">
    <source>
        <dbReference type="ARBA" id="ARBA00022729"/>
    </source>
</evidence>
<dbReference type="Gene3D" id="3.80.10.10">
    <property type="entry name" value="Ribonuclease Inhibitor"/>
    <property type="match status" value="1"/>
</dbReference>
<reference evidence="8" key="1">
    <citation type="submission" date="2019-03" db="EMBL/GenBank/DDBJ databases">
        <title>WGS assembly of Setaria viridis.</title>
        <authorList>
            <person name="Huang P."/>
            <person name="Jenkins J."/>
            <person name="Grimwood J."/>
            <person name="Barry K."/>
            <person name="Healey A."/>
            <person name="Mamidi S."/>
            <person name="Sreedasyam A."/>
            <person name="Shu S."/>
            <person name="Feldman M."/>
            <person name="Wu J."/>
            <person name="Yu Y."/>
            <person name="Chen C."/>
            <person name="Johnson J."/>
            <person name="Rokhsar D."/>
            <person name="Baxter I."/>
            <person name="Schmutz J."/>
            <person name="Brutnell T."/>
            <person name="Kellogg E."/>
        </authorList>
    </citation>
    <scope>NUCLEOTIDE SEQUENCE [LARGE SCALE GENOMIC DNA]</scope>
</reference>
<evidence type="ECO:0000256" key="4">
    <source>
        <dbReference type="ARBA" id="ARBA00022989"/>
    </source>
</evidence>
<dbReference type="InterPro" id="IPR001611">
    <property type="entry name" value="Leu-rich_rpt"/>
</dbReference>
<keyword evidence="4 7" id="KW-1133">Transmembrane helix</keyword>
<dbReference type="EMBL" id="CM016559">
    <property type="protein sequence ID" value="TKW01227.1"/>
    <property type="molecule type" value="Genomic_DNA"/>
</dbReference>
<evidence type="ECO:0000313" key="8">
    <source>
        <dbReference type="EMBL" id="TKW01227.1"/>
    </source>
</evidence>
<keyword evidence="3" id="KW-0732">Signal</keyword>
<evidence type="ECO:0000256" key="2">
    <source>
        <dbReference type="ARBA" id="ARBA00022692"/>
    </source>
</evidence>
<dbReference type="Pfam" id="PF00560">
    <property type="entry name" value="LRR_1"/>
    <property type="match status" value="2"/>
</dbReference>
<evidence type="ECO:0000256" key="5">
    <source>
        <dbReference type="ARBA" id="ARBA00023136"/>
    </source>
</evidence>
<sequence>MGTRKALRSNRRRAAGLAWPGSTRYRVTTKGGVHGHGGYHDEVPADPRPLVQNLSPISIDLPTLTLALTASGTNSMDVSRITQLRFLRYLNLRGTNLSTVSDWSLVTNITLRVNISSKWRPPFRVQHAHFSTCQMGPQFPAWIQWQVDIVRLYISSAGINDSIPHWFANNAISGSLPRDLSNLKSLRQKYPTAFCSHDYDVEGYSSSLTTVLKGQQLNYGFIVKIIGIDLNIIDLSLNNLTGEIPEEIATLGVLVNLNLSRNHFSCNIRSGAMQSLVSLDLSRNELSGEIPESLSITGRIPSSPQLISLYDQNPFIYTGNIGLCSPPLQKNCSSTHPTKQGPGVELFYIGLGCGFIVGIWVTFFALLFKKRWRIAFFSLLDKLYDKAYVLVVVTWARLTRKTTAT</sequence>
<dbReference type="GO" id="GO:0016020">
    <property type="term" value="C:membrane"/>
    <property type="evidence" value="ECO:0007669"/>
    <property type="project" value="UniProtKB-SubCell"/>
</dbReference>
<organism evidence="8 9">
    <name type="scientific">Setaria viridis</name>
    <name type="common">Green bristlegrass</name>
    <name type="synonym">Setaria italica subsp. viridis</name>
    <dbReference type="NCBI Taxonomy" id="4556"/>
    <lineage>
        <taxon>Eukaryota</taxon>
        <taxon>Viridiplantae</taxon>
        <taxon>Streptophyta</taxon>
        <taxon>Embryophyta</taxon>
        <taxon>Tracheophyta</taxon>
        <taxon>Spermatophyta</taxon>
        <taxon>Magnoliopsida</taxon>
        <taxon>Liliopsida</taxon>
        <taxon>Poales</taxon>
        <taxon>Poaceae</taxon>
        <taxon>PACMAD clade</taxon>
        <taxon>Panicoideae</taxon>
        <taxon>Panicodae</taxon>
        <taxon>Paniceae</taxon>
        <taxon>Cenchrinae</taxon>
        <taxon>Setaria</taxon>
    </lineage>
</organism>
<dbReference type="OMA" id="NISSKWR"/>
<accession>A0A4U6TU78</accession>
<dbReference type="InterPro" id="IPR046956">
    <property type="entry name" value="RLP23-like"/>
</dbReference>
<dbReference type="PANTHER" id="PTHR48063">
    <property type="entry name" value="LRR RECEPTOR-LIKE KINASE"/>
    <property type="match status" value="1"/>
</dbReference>
<feature type="transmembrane region" description="Helical" evidence="7">
    <location>
        <begin position="346"/>
        <end position="368"/>
    </location>
</feature>
<name>A0A4U6TU78_SETVI</name>